<dbReference type="Pfam" id="PF05116">
    <property type="entry name" value="S6PP"/>
    <property type="match status" value="1"/>
</dbReference>
<dbReference type="InterPro" id="IPR006380">
    <property type="entry name" value="SPP-like_dom"/>
</dbReference>
<dbReference type="GO" id="GO:0004564">
    <property type="term" value="F:beta-fructofuranosidase activity"/>
    <property type="evidence" value="ECO:0007669"/>
    <property type="project" value="UniProtKB-EC"/>
</dbReference>
<dbReference type="Proteomes" id="UP000007013">
    <property type="component" value="Chromosome"/>
</dbReference>
<accession>B1ZT99</accession>
<dbReference type="AlphaFoldDB" id="B1ZT99"/>
<dbReference type="SUPFAM" id="SSF56784">
    <property type="entry name" value="HAD-like"/>
    <property type="match status" value="1"/>
</dbReference>
<evidence type="ECO:0000313" key="8">
    <source>
        <dbReference type="EMBL" id="ACB76553.1"/>
    </source>
</evidence>
<name>B1ZT99_OPITP</name>
<keyword evidence="4 8" id="KW-0378">Hydrolase</keyword>
<evidence type="ECO:0000256" key="3">
    <source>
        <dbReference type="ARBA" id="ARBA00012758"/>
    </source>
</evidence>
<dbReference type="GO" id="GO:0016791">
    <property type="term" value="F:phosphatase activity"/>
    <property type="evidence" value="ECO:0007669"/>
    <property type="project" value="UniProtKB-ARBA"/>
</dbReference>
<reference evidence="8 9" key="1">
    <citation type="journal article" date="2011" name="J. Bacteriol.">
        <title>Genome sequence of the verrucomicrobium Opitutus terrae PB90-1, an abundant inhabitant of rice paddy soil ecosystems.</title>
        <authorList>
            <person name="van Passel M.W."/>
            <person name="Kant R."/>
            <person name="Palva A."/>
            <person name="Copeland A."/>
            <person name="Lucas S."/>
            <person name="Lapidus A."/>
            <person name="Glavina del Rio T."/>
            <person name="Pitluck S."/>
            <person name="Goltsman E."/>
            <person name="Clum A."/>
            <person name="Sun H."/>
            <person name="Schmutz J."/>
            <person name="Larimer F.W."/>
            <person name="Land M.L."/>
            <person name="Hauser L."/>
            <person name="Kyrpides N."/>
            <person name="Mikhailova N."/>
            <person name="Richardson P.P."/>
            <person name="Janssen P.H."/>
            <person name="de Vos W.M."/>
            <person name="Smidt H."/>
        </authorList>
    </citation>
    <scope>NUCLEOTIDE SEQUENCE [LARGE SCALE GENOMIC DNA]</scope>
    <source>
        <strain evidence="9">DSM 11246 / JCM 15787 / PB90-1</strain>
    </source>
</reference>
<dbReference type="EMBL" id="CP001032">
    <property type="protein sequence ID" value="ACB76553.1"/>
    <property type="molecule type" value="Genomic_DNA"/>
</dbReference>
<dbReference type="SFLD" id="SFLDG01141">
    <property type="entry name" value="C2.B.1:_Sucrose_Phosphatase_Li"/>
    <property type="match status" value="1"/>
</dbReference>
<proteinExistence type="inferred from homology"/>
<comment type="catalytic activity">
    <reaction evidence="1">
        <text>Hydrolysis of terminal non-reducing beta-D-fructofuranoside residues in beta-D-fructofuranosides.</text>
        <dbReference type="EC" id="3.2.1.26"/>
    </reaction>
</comment>
<dbReference type="Gene3D" id="3.40.50.1000">
    <property type="entry name" value="HAD superfamily/HAD-like"/>
    <property type="match status" value="1"/>
</dbReference>
<dbReference type="eggNOG" id="COG3408">
    <property type="taxonomic scope" value="Bacteria"/>
</dbReference>
<feature type="domain" description="Sucrose phosphatase-like" evidence="7">
    <location>
        <begin position="10"/>
        <end position="248"/>
    </location>
</feature>
<comment type="similarity">
    <text evidence="2">Belongs to the glycosyl hydrolase 100 family.</text>
</comment>
<dbReference type="SUPFAM" id="SSF48208">
    <property type="entry name" value="Six-hairpin glycosidases"/>
    <property type="match status" value="1"/>
</dbReference>
<evidence type="ECO:0000313" key="9">
    <source>
        <dbReference type="Proteomes" id="UP000007013"/>
    </source>
</evidence>
<dbReference type="NCBIfam" id="TIGR01484">
    <property type="entry name" value="HAD-SF-IIB"/>
    <property type="match status" value="1"/>
</dbReference>
<dbReference type="eggNOG" id="COG0561">
    <property type="taxonomic scope" value="Bacteria"/>
</dbReference>
<dbReference type="InterPro" id="IPR051518">
    <property type="entry name" value="Sucrose_Phosphatase"/>
</dbReference>
<dbReference type="InterPro" id="IPR008928">
    <property type="entry name" value="6-hairpin_glycosidase_sf"/>
</dbReference>
<dbReference type="InterPro" id="IPR023214">
    <property type="entry name" value="HAD_sf"/>
</dbReference>
<dbReference type="HOGENOM" id="CLU_396325_0_0_0"/>
<evidence type="ECO:0000256" key="1">
    <source>
        <dbReference type="ARBA" id="ARBA00000094"/>
    </source>
</evidence>
<dbReference type="InterPro" id="IPR012341">
    <property type="entry name" value="6hp_glycosidase-like_sf"/>
</dbReference>
<sequence length="698" mass="78352">MASTTPPPIRIFSSDLDGTLLGNPESTQRFKQTWEALPAGNRPLLIFNSGRTVKDTRALVHARKLPEPDFIIGGVGTELFDPKNRPELADFGAQFGEGWDLAKVEEIVGSMPGIERQPPEFLHPYKSSWYWHRVDREKIRALQEKLAAAGLKAAVVYSSLRDLDVLPSRATKGNALVWLCERLQIPLEQVLVAGDTGNDSSMFLIPGVQGIVVENAQPELFEAVVKLPAFVTHQIMADGVLEGLKHFGIIPEVPRPRSLPARERQRGVWKGMLFGPESLRSLSSEDRELIAIGYEKALVALHKNITPLGFSACSLTDNAVTGTDVNYRSIWARDGCFTVVQTIDMDEPEIREAQLQTLRTLLDAISPAGQVPANVRIETREPEYAGIGGICSVDSGLWLINAVYHYVTVTGDLALLEEYQPRLQRVMDWLSAQDSNTDGLIEVPEAGDWTDLFGRSYHVLYDEVLWYRANVCFGRLLEYRRDFDRAADYLRWSQHIAGKIKLSFWPSTGAEHAQRITFADRQTSLGDSQYLLAEITPFSFNWRCDVLGNILAFLTNVIDIERARTAFRFMWGVGVNDPYPVANLYPAVQSGDPDWRPYYTVNLLNLPHHYHNGGIWPFIGGMWVRFIHRLGLQDIARTELVKLARVNQLGKIEPWEFNEWVHGTTGRPMGKAYQAWSAAAYLRACQELHLGAGALTDD</sequence>
<dbReference type="PANTHER" id="PTHR46521">
    <property type="entry name" value="SUCROSE-PHOSPHATASE 2-RELATED"/>
    <property type="match status" value="1"/>
</dbReference>
<evidence type="ECO:0000256" key="6">
    <source>
        <dbReference type="ARBA" id="ARBA00023295"/>
    </source>
</evidence>
<dbReference type="GO" id="GO:0005975">
    <property type="term" value="P:carbohydrate metabolic process"/>
    <property type="evidence" value="ECO:0007669"/>
    <property type="project" value="InterPro"/>
</dbReference>
<dbReference type="Gene3D" id="1.50.10.10">
    <property type="match status" value="1"/>
</dbReference>
<dbReference type="GO" id="GO:0033926">
    <property type="term" value="F:endo-alpha-N-acetylgalactosaminidase activity"/>
    <property type="evidence" value="ECO:0007669"/>
    <property type="project" value="InterPro"/>
</dbReference>
<dbReference type="RefSeq" id="WP_012376082.1">
    <property type="nucleotide sequence ID" value="NC_010571.1"/>
</dbReference>
<dbReference type="EC" id="3.2.1.26" evidence="3"/>
<gene>
    <name evidence="8" type="ordered locus">Oter_3274</name>
</gene>
<dbReference type="SFLD" id="SFLDS00003">
    <property type="entry name" value="Haloacid_Dehalogenase"/>
    <property type="match status" value="1"/>
</dbReference>
<dbReference type="OrthoDB" id="9763537at2"/>
<dbReference type="InterPro" id="IPR036412">
    <property type="entry name" value="HAD-like_sf"/>
</dbReference>
<dbReference type="InterPro" id="IPR024746">
    <property type="entry name" value="Glyco_hydro_100"/>
</dbReference>
<keyword evidence="5" id="KW-0119">Carbohydrate metabolism</keyword>
<dbReference type="Gene3D" id="3.90.1070.10">
    <property type="match status" value="1"/>
</dbReference>
<dbReference type="STRING" id="452637.Oter_3274"/>
<evidence type="ECO:0000256" key="4">
    <source>
        <dbReference type="ARBA" id="ARBA00022801"/>
    </source>
</evidence>
<protein>
    <recommendedName>
        <fullName evidence="3">beta-fructofuranosidase</fullName>
        <ecNumber evidence="3">3.2.1.26</ecNumber>
    </recommendedName>
</protein>
<evidence type="ECO:0000259" key="7">
    <source>
        <dbReference type="Pfam" id="PF05116"/>
    </source>
</evidence>
<keyword evidence="9" id="KW-1185">Reference proteome</keyword>
<evidence type="ECO:0000256" key="2">
    <source>
        <dbReference type="ARBA" id="ARBA00007671"/>
    </source>
</evidence>
<dbReference type="InterPro" id="IPR006379">
    <property type="entry name" value="HAD-SF_hydro_IIB"/>
</dbReference>
<keyword evidence="6" id="KW-0326">Glycosidase</keyword>
<dbReference type="SFLD" id="SFLDG01140">
    <property type="entry name" value="C2.B:_Phosphomannomutase_and_P"/>
    <property type="match status" value="1"/>
</dbReference>
<organism evidence="8 9">
    <name type="scientific">Opitutus terrae (strain DSM 11246 / JCM 15787 / PB90-1)</name>
    <dbReference type="NCBI Taxonomy" id="452637"/>
    <lineage>
        <taxon>Bacteria</taxon>
        <taxon>Pseudomonadati</taxon>
        <taxon>Verrucomicrobiota</taxon>
        <taxon>Opitutia</taxon>
        <taxon>Opitutales</taxon>
        <taxon>Opitutaceae</taxon>
        <taxon>Opitutus</taxon>
    </lineage>
</organism>
<dbReference type="Pfam" id="PF12899">
    <property type="entry name" value="Glyco_hydro_100"/>
    <property type="match status" value="2"/>
</dbReference>
<dbReference type="KEGG" id="ote:Oter_3274"/>
<evidence type="ECO:0000256" key="5">
    <source>
        <dbReference type="ARBA" id="ARBA00023277"/>
    </source>
</evidence>
<dbReference type="PANTHER" id="PTHR46521:SF4">
    <property type="entry name" value="SUCROSE-PHOSPHATASE 2-RELATED"/>
    <property type="match status" value="1"/>
</dbReference>